<evidence type="ECO:0000256" key="3">
    <source>
        <dbReference type="ARBA" id="ARBA00022490"/>
    </source>
</evidence>
<dbReference type="Proteomes" id="UP000655044">
    <property type="component" value="Unassembled WGS sequence"/>
</dbReference>
<dbReference type="SUPFAM" id="SSF101116">
    <property type="entry name" value="Flagellar export chaperone FliS"/>
    <property type="match status" value="1"/>
</dbReference>
<keyword evidence="6" id="KW-0966">Cell projection</keyword>
<dbReference type="CDD" id="cd16098">
    <property type="entry name" value="FliS"/>
    <property type="match status" value="1"/>
</dbReference>
<evidence type="ECO:0000256" key="4">
    <source>
        <dbReference type="ARBA" id="ARBA00022795"/>
    </source>
</evidence>
<protein>
    <submittedName>
        <fullName evidence="6">Flagellar protein FliS</fullName>
    </submittedName>
</protein>
<keyword evidence="6" id="KW-0969">Cilium</keyword>
<organism evidence="6 7">
    <name type="scientific">Planobispora rosea</name>
    <dbReference type="NCBI Taxonomy" id="35762"/>
    <lineage>
        <taxon>Bacteria</taxon>
        <taxon>Bacillati</taxon>
        <taxon>Actinomycetota</taxon>
        <taxon>Actinomycetes</taxon>
        <taxon>Streptosporangiales</taxon>
        <taxon>Streptosporangiaceae</taxon>
        <taxon>Planobispora</taxon>
    </lineage>
</organism>
<comment type="similarity">
    <text evidence="2">Belongs to the FliS family.</text>
</comment>
<dbReference type="AlphaFoldDB" id="A0A8J3SAV2"/>
<evidence type="ECO:0000313" key="7">
    <source>
        <dbReference type="Proteomes" id="UP000655044"/>
    </source>
</evidence>
<dbReference type="RefSeq" id="WP_068922333.1">
    <property type="nucleotide sequence ID" value="NZ_BMQP01000084.1"/>
</dbReference>
<dbReference type="PANTHER" id="PTHR34773">
    <property type="entry name" value="FLAGELLAR SECRETION CHAPERONE FLIS"/>
    <property type="match status" value="1"/>
</dbReference>
<gene>
    <name evidence="6" type="primary">fliS</name>
    <name evidence="6" type="ORF">Pro02_76380</name>
</gene>
<dbReference type="InterPro" id="IPR036584">
    <property type="entry name" value="FliS_sf"/>
</dbReference>
<reference evidence="6" key="1">
    <citation type="submission" date="2021-01" db="EMBL/GenBank/DDBJ databases">
        <title>Whole genome shotgun sequence of Planobispora rosea NBRC 15558.</title>
        <authorList>
            <person name="Komaki H."/>
            <person name="Tamura T."/>
        </authorList>
    </citation>
    <scope>NUCLEOTIDE SEQUENCE</scope>
    <source>
        <strain evidence="6">NBRC 15558</strain>
    </source>
</reference>
<evidence type="ECO:0000256" key="5">
    <source>
        <dbReference type="ARBA" id="ARBA00023186"/>
    </source>
</evidence>
<dbReference type="Pfam" id="PF02561">
    <property type="entry name" value="FliS"/>
    <property type="match status" value="1"/>
</dbReference>
<dbReference type="GO" id="GO:0005829">
    <property type="term" value="C:cytosol"/>
    <property type="evidence" value="ECO:0007669"/>
    <property type="project" value="UniProtKB-SubCell"/>
</dbReference>
<proteinExistence type="inferred from homology"/>
<evidence type="ECO:0000256" key="1">
    <source>
        <dbReference type="ARBA" id="ARBA00004514"/>
    </source>
</evidence>
<dbReference type="PANTHER" id="PTHR34773:SF1">
    <property type="entry name" value="FLAGELLAR SECRETION CHAPERONE FLIS"/>
    <property type="match status" value="1"/>
</dbReference>
<evidence type="ECO:0000313" key="6">
    <source>
        <dbReference type="EMBL" id="GIH89230.1"/>
    </source>
</evidence>
<dbReference type="Gene3D" id="1.20.120.340">
    <property type="entry name" value="Flagellar protein FliS"/>
    <property type="match status" value="1"/>
</dbReference>
<dbReference type="GO" id="GO:0044780">
    <property type="term" value="P:bacterial-type flagellum assembly"/>
    <property type="evidence" value="ECO:0007669"/>
    <property type="project" value="InterPro"/>
</dbReference>
<dbReference type="NCBIfam" id="TIGR00208">
    <property type="entry name" value="fliS"/>
    <property type="match status" value="1"/>
</dbReference>
<keyword evidence="7" id="KW-1185">Reference proteome</keyword>
<keyword evidence="5" id="KW-0143">Chaperone</keyword>
<comment type="subcellular location">
    <subcellularLocation>
        <location evidence="1">Cytoplasm</location>
        <location evidence="1">Cytosol</location>
    </subcellularLocation>
</comment>
<evidence type="ECO:0000256" key="2">
    <source>
        <dbReference type="ARBA" id="ARBA00008787"/>
    </source>
</evidence>
<name>A0A8J3SAV2_PLARO</name>
<dbReference type="InterPro" id="IPR003713">
    <property type="entry name" value="FliS"/>
</dbReference>
<accession>A0A8J3SAV2</accession>
<dbReference type="EMBL" id="BOOI01000117">
    <property type="protein sequence ID" value="GIH89230.1"/>
    <property type="molecule type" value="Genomic_DNA"/>
</dbReference>
<keyword evidence="6" id="KW-0282">Flagellum</keyword>
<comment type="caution">
    <text evidence="6">The sequence shown here is derived from an EMBL/GenBank/DDBJ whole genome shotgun (WGS) entry which is preliminary data.</text>
</comment>
<keyword evidence="4" id="KW-1005">Bacterial flagellum biogenesis</keyword>
<dbReference type="GO" id="GO:0071973">
    <property type="term" value="P:bacterial-type flagellum-dependent cell motility"/>
    <property type="evidence" value="ECO:0007669"/>
    <property type="project" value="TreeGrafter"/>
</dbReference>
<sequence length="133" mass="14575">MNNPSMRARYMADAITTASPGKLLVMLYDRLVLDLVKAEEALGRDDRETASTQLQHAQEIVIELRSSLKMDVWDGAKGLSELYGFLLTQLIQANIRRDAAQVASCRGLVEPLRDAWRTAVSEASAVGTAARVA</sequence>
<keyword evidence="3" id="KW-0963">Cytoplasm</keyword>